<dbReference type="PANTHER" id="PTHR38797:SF4">
    <property type="entry name" value="NUCLEAR PORE COMPLEX PROTEIN NUP85"/>
    <property type="match status" value="1"/>
</dbReference>
<accession>A0A2S7XVJ3</accession>
<proteinExistence type="predicted"/>
<organism evidence="2 3">
    <name type="scientific">Beauveria bassiana</name>
    <name type="common">White muscardine disease fungus</name>
    <name type="synonym">Tritirachium shiotae</name>
    <dbReference type="NCBI Taxonomy" id="176275"/>
    <lineage>
        <taxon>Eukaryota</taxon>
        <taxon>Fungi</taxon>
        <taxon>Dikarya</taxon>
        <taxon>Ascomycota</taxon>
        <taxon>Pezizomycotina</taxon>
        <taxon>Sordariomycetes</taxon>
        <taxon>Hypocreomycetidae</taxon>
        <taxon>Hypocreales</taxon>
        <taxon>Cordycipitaceae</taxon>
        <taxon>Beauveria</taxon>
    </lineage>
</organism>
<protein>
    <submittedName>
        <fullName evidence="2">Uncharacterized protein</fullName>
    </submittedName>
</protein>
<dbReference type="Proteomes" id="UP000237441">
    <property type="component" value="Unassembled WGS sequence"/>
</dbReference>
<evidence type="ECO:0000313" key="2">
    <source>
        <dbReference type="EMBL" id="PQK07945.1"/>
    </source>
</evidence>
<dbReference type="InterPro" id="IPR022085">
    <property type="entry name" value="OpdG"/>
</dbReference>
<evidence type="ECO:0000313" key="3">
    <source>
        <dbReference type="Proteomes" id="UP000237441"/>
    </source>
</evidence>
<feature type="compositionally biased region" description="Low complexity" evidence="1">
    <location>
        <begin position="17"/>
        <end position="29"/>
    </location>
</feature>
<dbReference type="OrthoDB" id="3350591at2759"/>
<dbReference type="PANTHER" id="PTHR38797">
    <property type="entry name" value="NUCLEAR PORE COMPLEX PROTEIN NUP85-RELATED"/>
    <property type="match status" value="1"/>
</dbReference>
<comment type="caution">
    <text evidence="2">The sequence shown here is derived from an EMBL/GenBank/DDBJ whole genome shotgun (WGS) entry which is preliminary data.</text>
</comment>
<gene>
    <name evidence="2" type="ORF">BB8028_0001g00260</name>
</gene>
<evidence type="ECO:0000256" key="1">
    <source>
        <dbReference type="SAM" id="MobiDB-lite"/>
    </source>
</evidence>
<dbReference type="InterPro" id="IPR053204">
    <property type="entry name" value="Oxopyrrolidines_Biosynth-assoc"/>
</dbReference>
<dbReference type="EMBL" id="JRHA01000001">
    <property type="protein sequence ID" value="PQK07945.1"/>
    <property type="molecule type" value="Genomic_DNA"/>
</dbReference>
<name>A0A2S7XVJ3_BEABA</name>
<reference evidence="2 3" key="1">
    <citation type="submission" date="2016-07" db="EMBL/GenBank/DDBJ databases">
        <title>Comparative genomics of the entomopathogenic fungus Beauveria bassiana.</title>
        <authorList>
            <person name="Valero Jimenez C.A."/>
            <person name="Zwaan B.J."/>
            <person name="Van Kan J.A."/>
            <person name="Takken W."/>
            <person name="Debets A.J."/>
            <person name="Schoustra S.E."/>
            <person name="Koenraadt C.J."/>
        </authorList>
    </citation>
    <scope>NUCLEOTIDE SEQUENCE [LARGE SCALE GENOMIC DNA]</scope>
    <source>
        <strain evidence="2 3">ARSEF 8028</strain>
    </source>
</reference>
<dbReference type="Pfam" id="PF12311">
    <property type="entry name" value="DUF3632"/>
    <property type="match status" value="1"/>
</dbReference>
<dbReference type="AlphaFoldDB" id="A0A2S7XVJ3"/>
<sequence length="367" mass="40457">MKTAKPRLSAPLPQHSPPSLISLSNSPSSRATHTHIICHAPHRRHPAPLVPVPAPIPWLPSSRKPFCPPRPLPFSLYKTSHSTMSTAPLKSTEVATGDDLAKQIAEIIDTQVKDAASLTKATSAQDTANKIDQLFQNTLAANSDGAEDFLYTFWDVTLKAVATIPATDQRLHQLITVIQALQKKDTAQVEIWGAKTSVWKDLPMLGPALRDAWNFKPELDGKEDHAAVQKWISLNSFAARILGQRIQSSFNLGLWELRAGLEEKHPSEASRDLHLNTASEWLWHAGDELHRLSTAANTLNQQELDITKTGSLVEVPGKGPSKDRWVFWKKRLGELSSELSCAAKEEGLKERVDGVVKKMSTLEKGGK</sequence>
<feature type="region of interest" description="Disordered" evidence="1">
    <location>
        <begin position="1"/>
        <end position="32"/>
    </location>
</feature>